<feature type="non-terminal residue" evidence="2">
    <location>
        <position position="1"/>
    </location>
</feature>
<sequence length="401" mass="45793">GFVKLAFPKLELVAPGVAQPHMERSTSTARILQPQIPYHRWCEGGHRMFHICTKLDASDFIRVHLLYTGFYIFKFQGGHRMFHICTKLDASDFIRVHLLYTGFYIFKFQERLSERLRSRSGREQLRVFYRTGYGSACRYSPDILRFSDSAVTDVTCHAQNHRRWAKHPCYWKGGGYTNAPWYVGHEWAAYNLGPTLYTKLGKQRDSTIRTEIGRPRNIRIESSIGKPYQFCDSGERAPEILRRFFVIFTTVRQTVSQLPNLLYAIRGPREMDWAAAKEAFAAEFDTMADHQEAMRRFKTARMAPGCDPTVLSASLQQSLDWALPGLNGASRHQLLSDQFVEEEQTGFNSGGPEEESGSTCRTACSHRDGIAEAPSNEPMLQGWNAWPLREAVPSYPTICAQ</sequence>
<proteinExistence type="predicted"/>
<organism evidence="2 3">
    <name type="scientific">Clonorchis sinensis</name>
    <name type="common">Chinese liver fluke</name>
    <dbReference type="NCBI Taxonomy" id="79923"/>
    <lineage>
        <taxon>Eukaryota</taxon>
        <taxon>Metazoa</taxon>
        <taxon>Spiralia</taxon>
        <taxon>Lophotrochozoa</taxon>
        <taxon>Platyhelminthes</taxon>
        <taxon>Trematoda</taxon>
        <taxon>Digenea</taxon>
        <taxon>Opisthorchiida</taxon>
        <taxon>Opisthorchiata</taxon>
        <taxon>Opisthorchiidae</taxon>
        <taxon>Clonorchis</taxon>
    </lineage>
</organism>
<feature type="region of interest" description="Disordered" evidence="1">
    <location>
        <begin position="342"/>
        <end position="361"/>
    </location>
</feature>
<dbReference type="Proteomes" id="UP000008909">
    <property type="component" value="Unassembled WGS sequence"/>
</dbReference>
<dbReference type="EMBL" id="DF144815">
    <property type="protein sequence ID" value="GAA57522.1"/>
    <property type="molecule type" value="Genomic_DNA"/>
</dbReference>
<keyword evidence="3" id="KW-1185">Reference proteome</keyword>
<name>G7YX42_CLOSI</name>
<dbReference type="AlphaFoldDB" id="G7YX42"/>
<protein>
    <submittedName>
        <fullName evidence="2">Gap-Pol polyprotein</fullName>
    </submittedName>
</protein>
<reference evidence="2" key="1">
    <citation type="journal article" date="2011" name="Genome Biol.">
        <title>The draft genome of the carcinogenic human liver fluke Clonorchis sinensis.</title>
        <authorList>
            <person name="Wang X."/>
            <person name="Chen W."/>
            <person name="Huang Y."/>
            <person name="Sun J."/>
            <person name="Men J."/>
            <person name="Liu H."/>
            <person name="Luo F."/>
            <person name="Guo L."/>
            <person name="Lv X."/>
            <person name="Deng C."/>
            <person name="Zhou C."/>
            <person name="Fan Y."/>
            <person name="Li X."/>
            <person name="Huang L."/>
            <person name="Hu Y."/>
            <person name="Liang C."/>
            <person name="Hu X."/>
            <person name="Xu J."/>
            <person name="Yu X."/>
        </authorList>
    </citation>
    <scope>NUCLEOTIDE SEQUENCE [LARGE SCALE GENOMIC DNA]</scope>
    <source>
        <strain evidence="2">Henan</strain>
    </source>
</reference>
<gene>
    <name evidence="2" type="ORF">CLF_112843</name>
</gene>
<reference key="2">
    <citation type="submission" date="2011-10" db="EMBL/GenBank/DDBJ databases">
        <title>The genome and transcriptome sequence of Clonorchis sinensis provide insights into the carcinogenic liver fluke.</title>
        <authorList>
            <person name="Wang X."/>
            <person name="Huang Y."/>
            <person name="Chen W."/>
            <person name="Liu H."/>
            <person name="Guo L."/>
            <person name="Chen Y."/>
            <person name="Luo F."/>
            <person name="Zhou W."/>
            <person name="Sun J."/>
            <person name="Mao Q."/>
            <person name="Liang P."/>
            <person name="Zhou C."/>
            <person name="Tian Y."/>
            <person name="Men J."/>
            <person name="Lv X."/>
            <person name="Huang L."/>
            <person name="Zhou J."/>
            <person name="Hu Y."/>
            <person name="Li R."/>
            <person name="Zhang F."/>
            <person name="Lei H."/>
            <person name="Li X."/>
            <person name="Hu X."/>
            <person name="Liang C."/>
            <person name="Xu J."/>
            <person name="Wu Z."/>
            <person name="Yu X."/>
        </authorList>
    </citation>
    <scope>NUCLEOTIDE SEQUENCE</scope>
    <source>
        <strain>Henan</strain>
    </source>
</reference>
<evidence type="ECO:0000313" key="3">
    <source>
        <dbReference type="Proteomes" id="UP000008909"/>
    </source>
</evidence>
<accession>G7YX42</accession>
<evidence type="ECO:0000313" key="2">
    <source>
        <dbReference type="EMBL" id="GAA57522.1"/>
    </source>
</evidence>
<evidence type="ECO:0000256" key="1">
    <source>
        <dbReference type="SAM" id="MobiDB-lite"/>
    </source>
</evidence>